<evidence type="ECO:0000256" key="3">
    <source>
        <dbReference type="ARBA" id="ARBA00022679"/>
    </source>
</evidence>
<keyword evidence="3 11" id="KW-0808">Transferase</keyword>
<proteinExistence type="inferred from homology"/>
<evidence type="ECO:0000256" key="5">
    <source>
        <dbReference type="ARBA" id="ARBA00022968"/>
    </source>
</evidence>
<evidence type="ECO:0000256" key="10">
    <source>
        <dbReference type="SAM" id="Phobius"/>
    </source>
</evidence>
<feature type="transmembrane region" description="Helical" evidence="10">
    <location>
        <begin position="7"/>
        <end position="24"/>
    </location>
</feature>
<evidence type="ECO:0000256" key="6">
    <source>
        <dbReference type="ARBA" id="ARBA00022989"/>
    </source>
</evidence>
<gene>
    <name evidence="11" type="ORF">KP79_PYT23868</name>
</gene>
<organism evidence="11 12">
    <name type="scientific">Mizuhopecten yessoensis</name>
    <name type="common">Japanese scallop</name>
    <name type="synonym">Patinopecten yessoensis</name>
    <dbReference type="NCBI Taxonomy" id="6573"/>
    <lineage>
        <taxon>Eukaryota</taxon>
        <taxon>Metazoa</taxon>
        <taxon>Spiralia</taxon>
        <taxon>Lophotrochozoa</taxon>
        <taxon>Mollusca</taxon>
        <taxon>Bivalvia</taxon>
        <taxon>Autobranchia</taxon>
        <taxon>Pteriomorphia</taxon>
        <taxon>Pectinida</taxon>
        <taxon>Pectinoidea</taxon>
        <taxon>Pectinidae</taxon>
        <taxon>Mizuhopecten</taxon>
    </lineage>
</organism>
<evidence type="ECO:0000256" key="7">
    <source>
        <dbReference type="ARBA" id="ARBA00023034"/>
    </source>
</evidence>
<dbReference type="PANTHER" id="PTHR14647:SF87">
    <property type="entry name" value="PUTATIVE-RELATED"/>
    <property type="match status" value="1"/>
</dbReference>
<reference evidence="11 12" key="1">
    <citation type="journal article" date="2017" name="Nat. Ecol. Evol.">
        <title>Scallop genome provides insights into evolution of bilaterian karyotype and development.</title>
        <authorList>
            <person name="Wang S."/>
            <person name="Zhang J."/>
            <person name="Jiao W."/>
            <person name="Li J."/>
            <person name="Xun X."/>
            <person name="Sun Y."/>
            <person name="Guo X."/>
            <person name="Huan P."/>
            <person name="Dong B."/>
            <person name="Zhang L."/>
            <person name="Hu X."/>
            <person name="Sun X."/>
            <person name="Wang J."/>
            <person name="Zhao C."/>
            <person name="Wang Y."/>
            <person name="Wang D."/>
            <person name="Huang X."/>
            <person name="Wang R."/>
            <person name="Lv J."/>
            <person name="Li Y."/>
            <person name="Zhang Z."/>
            <person name="Liu B."/>
            <person name="Lu W."/>
            <person name="Hui Y."/>
            <person name="Liang J."/>
            <person name="Zhou Z."/>
            <person name="Hou R."/>
            <person name="Li X."/>
            <person name="Liu Y."/>
            <person name="Li H."/>
            <person name="Ning X."/>
            <person name="Lin Y."/>
            <person name="Zhao L."/>
            <person name="Xing Q."/>
            <person name="Dou J."/>
            <person name="Li Y."/>
            <person name="Mao J."/>
            <person name="Guo H."/>
            <person name="Dou H."/>
            <person name="Li T."/>
            <person name="Mu C."/>
            <person name="Jiang W."/>
            <person name="Fu Q."/>
            <person name="Fu X."/>
            <person name="Miao Y."/>
            <person name="Liu J."/>
            <person name="Yu Q."/>
            <person name="Li R."/>
            <person name="Liao H."/>
            <person name="Li X."/>
            <person name="Kong Y."/>
            <person name="Jiang Z."/>
            <person name="Chourrout D."/>
            <person name="Li R."/>
            <person name="Bao Z."/>
        </authorList>
    </citation>
    <scope>NUCLEOTIDE SEQUENCE [LARGE SCALE GENOMIC DNA]</scope>
    <source>
        <strain evidence="11 12">PY_sf001</strain>
    </source>
</reference>
<comment type="similarity">
    <text evidence="2">Belongs to the galactose-3-O-sulfotransferase family.</text>
</comment>
<dbReference type="InterPro" id="IPR009729">
    <property type="entry name" value="Gal-3-0_sulfotransfrase"/>
</dbReference>
<sequence length="405" mass="48044">MHVAKCLRWCFVGLCVSVALYGLMDYDIFNSSKTTNSVWQSNQDVLSYQHGDSSNENDTDRKLHAYQRQYIQKGDPVNHIAFLKIHKAASTTIANIFLRYGIERNLVFALPRGKGGGGPSLTSRYFFPPPRNETYDISCGHVRYNRDEFSRVLPNDTMYIEVVREPFSLFQSFINCFYPKNVLDIPGNNPVLDYLSHTEHHIKYQGYIDLQQMAHEFNMMAIEFGFPEELFWDRNQTKIQSYLRKLDKEMNIVLVVEYFDESIVLMRRLLNWDLKDILYCKTHVRGYKRKTKSRLQFGSKEEKLYKERSYLDYALYDFFLHKMKEILKHQPPDFYEEVAYFRKTRIKTEQFCKSTTTDYQNMNEVLFEGSKWNKPFVINKRFYEHVFESAALTFKTLINKTTSPN</sequence>
<evidence type="ECO:0000256" key="2">
    <source>
        <dbReference type="ARBA" id="ARBA00008124"/>
    </source>
</evidence>
<evidence type="ECO:0000313" key="11">
    <source>
        <dbReference type="EMBL" id="OWF48730.1"/>
    </source>
</evidence>
<comment type="caution">
    <text evidence="11">The sequence shown here is derived from an EMBL/GenBank/DDBJ whole genome shotgun (WGS) entry which is preliminary data.</text>
</comment>
<dbReference type="Gene3D" id="3.40.50.300">
    <property type="entry name" value="P-loop containing nucleotide triphosphate hydrolases"/>
    <property type="match status" value="1"/>
</dbReference>
<dbReference type="GO" id="GO:0001733">
    <property type="term" value="F:galactosylceramide sulfotransferase activity"/>
    <property type="evidence" value="ECO:0007669"/>
    <property type="project" value="InterPro"/>
</dbReference>
<dbReference type="PANTHER" id="PTHR14647">
    <property type="entry name" value="GALACTOSE-3-O-SULFOTRANSFERASE"/>
    <property type="match status" value="1"/>
</dbReference>
<evidence type="ECO:0000313" key="12">
    <source>
        <dbReference type="Proteomes" id="UP000242188"/>
    </source>
</evidence>
<comment type="subcellular location">
    <subcellularLocation>
        <location evidence="1">Golgi apparatus membrane</location>
        <topology evidence="1">Single-pass type II membrane protein</topology>
    </subcellularLocation>
</comment>
<keyword evidence="9" id="KW-0325">Glycoprotein</keyword>
<keyword evidence="7" id="KW-0333">Golgi apparatus</keyword>
<protein>
    <submittedName>
        <fullName evidence="11">Galactose-3-O-sulfotransferase 3</fullName>
    </submittedName>
</protein>
<dbReference type="GO" id="GO:0000139">
    <property type="term" value="C:Golgi membrane"/>
    <property type="evidence" value="ECO:0007669"/>
    <property type="project" value="UniProtKB-SubCell"/>
</dbReference>
<keyword evidence="8 10" id="KW-0472">Membrane</keyword>
<name>A0A210QJ11_MIZYE</name>
<evidence type="ECO:0000256" key="9">
    <source>
        <dbReference type="ARBA" id="ARBA00023180"/>
    </source>
</evidence>
<dbReference type="Pfam" id="PF06990">
    <property type="entry name" value="Gal-3-0_sulfotr"/>
    <property type="match status" value="1"/>
</dbReference>
<evidence type="ECO:0000256" key="4">
    <source>
        <dbReference type="ARBA" id="ARBA00022692"/>
    </source>
</evidence>
<evidence type="ECO:0000256" key="1">
    <source>
        <dbReference type="ARBA" id="ARBA00004323"/>
    </source>
</evidence>
<keyword evidence="12" id="KW-1185">Reference proteome</keyword>
<dbReference type="InterPro" id="IPR027417">
    <property type="entry name" value="P-loop_NTPase"/>
</dbReference>
<dbReference type="EMBL" id="NEDP02003403">
    <property type="protein sequence ID" value="OWF48730.1"/>
    <property type="molecule type" value="Genomic_DNA"/>
</dbReference>
<keyword evidence="6 10" id="KW-1133">Transmembrane helix</keyword>
<dbReference type="OrthoDB" id="514299at2759"/>
<dbReference type="Proteomes" id="UP000242188">
    <property type="component" value="Unassembled WGS sequence"/>
</dbReference>
<accession>A0A210QJ11</accession>
<dbReference type="GO" id="GO:0009247">
    <property type="term" value="P:glycolipid biosynthetic process"/>
    <property type="evidence" value="ECO:0007669"/>
    <property type="project" value="InterPro"/>
</dbReference>
<keyword evidence="4 10" id="KW-0812">Transmembrane</keyword>
<keyword evidence="5" id="KW-0735">Signal-anchor</keyword>
<evidence type="ECO:0000256" key="8">
    <source>
        <dbReference type="ARBA" id="ARBA00023136"/>
    </source>
</evidence>
<dbReference type="AlphaFoldDB" id="A0A210QJ11"/>